<dbReference type="RefSeq" id="WP_104812836.1">
    <property type="nucleotide sequence ID" value="NZ_MQUB01000001.1"/>
</dbReference>
<dbReference type="GO" id="GO:0044718">
    <property type="term" value="P:siderophore transmembrane transport"/>
    <property type="evidence" value="ECO:0007669"/>
    <property type="project" value="TreeGrafter"/>
</dbReference>
<feature type="domain" description="TonB-dependent receptor plug" evidence="9">
    <location>
        <begin position="218"/>
        <end position="293"/>
    </location>
</feature>
<evidence type="ECO:0000256" key="3">
    <source>
        <dbReference type="ARBA" id="ARBA00022452"/>
    </source>
</evidence>
<evidence type="ECO:0000256" key="6">
    <source>
        <dbReference type="ARBA" id="ARBA00023136"/>
    </source>
</evidence>
<dbReference type="Pfam" id="PF07715">
    <property type="entry name" value="Plug"/>
    <property type="match status" value="1"/>
</dbReference>
<dbReference type="GO" id="GO:0015344">
    <property type="term" value="F:siderophore uptake transmembrane transporter activity"/>
    <property type="evidence" value="ECO:0007669"/>
    <property type="project" value="TreeGrafter"/>
</dbReference>
<keyword evidence="6" id="KW-0472">Membrane</keyword>
<evidence type="ECO:0000256" key="5">
    <source>
        <dbReference type="ARBA" id="ARBA00022729"/>
    </source>
</evidence>
<dbReference type="InterPro" id="IPR039426">
    <property type="entry name" value="TonB-dep_rcpt-like"/>
</dbReference>
<evidence type="ECO:0000259" key="9">
    <source>
        <dbReference type="Pfam" id="PF07715"/>
    </source>
</evidence>
<dbReference type="PANTHER" id="PTHR30069:SF29">
    <property type="entry name" value="HEMOGLOBIN AND HEMOGLOBIN-HAPTOGLOBIN-BINDING PROTEIN 1-RELATED"/>
    <property type="match status" value="1"/>
</dbReference>
<keyword evidence="2" id="KW-0813">Transport</keyword>
<evidence type="ECO:0000313" key="11">
    <source>
        <dbReference type="Proteomes" id="UP000239800"/>
    </source>
</evidence>
<organism evidence="10 11">
    <name type="scientific">Aureitalea marina</name>
    <dbReference type="NCBI Taxonomy" id="930804"/>
    <lineage>
        <taxon>Bacteria</taxon>
        <taxon>Pseudomonadati</taxon>
        <taxon>Bacteroidota</taxon>
        <taxon>Flavobacteriia</taxon>
        <taxon>Flavobacteriales</taxon>
        <taxon>Flavobacteriaceae</taxon>
        <taxon>Aureitalea</taxon>
    </lineage>
</organism>
<proteinExistence type="predicted"/>
<dbReference type="OrthoDB" id="9803050at2"/>
<dbReference type="Gene3D" id="2.170.130.10">
    <property type="entry name" value="TonB-dependent receptor, plug domain"/>
    <property type="match status" value="1"/>
</dbReference>
<name>A0A2S7KQL1_9FLAO</name>
<keyword evidence="7" id="KW-0998">Cell outer membrane</keyword>
<reference evidence="10 11" key="1">
    <citation type="submission" date="2016-11" db="EMBL/GenBank/DDBJ databases">
        <title>Trade-off between light-utilization and light-protection in marine flavobacteria.</title>
        <authorList>
            <person name="Kumagai Y."/>
        </authorList>
    </citation>
    <scope>NUCLEOTIDE SEQUENCE [LARGE SCALE GENOMIC DNA]</scope>
    <source>
        <strain evidence="10 11">NBRC 107741</strain>
    </source>
</reference>
<sequence length="838" mass="94974">MPSLKRHFIILFFCISSLNLLQAQSENREVPLTQFFQSLEQLFGCNFSYQDSDLTHHYVLPEQRNNLNEYLDLLSELTLFDYTLLPDLTVAVATKPDLTSYCGVLIGRESEQVVTGATVRTAYQIMTVPESGMFRGLVAKPSEEISITMSGYNPILITAGNLDEAACPRLVMTPLPQALEEVYLLNFLAKGIEKRLDGSLLINYDDFDILPGLIEPDVLQTIQALPGIQSVNERVSDINIRGGTNDQNLILLDGVKMYQSGHFFGLISAFNPFLTTEVSVIKNGSPSRFGDGVSGIISMRGEEEINKEFRAGAGTNLISADAWVDVPLGEKASLQVSGRTSINGLVETPTFNAYFDRVFQNTEVISESDSESVSDDAFNFFDTYLRLLYQPTEKDYIRANFLVLGNDLTFLENANVDGMLESRGSNLDQNNLSGGFFYRRDWSPDFRTIFQWYGSNYDLEARNVDVINNQELVQQNQVEETGFRVRGIYDLTARFALELGYQFNETGITNFERINNPDFERTDKQVIRTNSLFADATYVTNDNKTVLSGGIRFNHIGKFDEIKVEPRLRINHRFSDRLSLELLSEIKSQTTSQIIDFQSDFLGVENRRWVLSSPDVLPIIMGRQISLDLIYVNQGWQLSVEPYLKEIDGISAQSQGFQNQFQNVRTTGRYTVKGVDLLIDKRFQKINTWLGYSFADNSYRFPELNPSEFHNNLDVTHTLSYGINYSWKDFKLAAGLNWHSGKPTTRPVPGEEIIDGQINFQPPNSDNIDDYFRVDLSGTYRFMIGSKIKAFAGLSVWNLFDNENVVNNFYRINSAGEIEEVNELSLSFTPNASFRIEF</sequence>
<dbReference type="GO" id="GO:0009279">
    <property type="term" value="C:cell outer membrane"/>
    <property type="evidence" value="ECO:0007669"/>
    <property type="project" value="UniProtKB-SubCell"/>
</dbReference>
<evidence type="ECO:0000256" key="2">
    <source>
        <dbReference type="ARBA" id="ARBA00022448"/>
    </source>
</evidence>
<comment type="subcellular location">
    <subcellularLocation>
        <location evidence="1">Cell outer membrane</location>
        <topology evidence="1">Multi-pass membrane protein</topology>
    </subcellularLocation>
</comment>
<keyword evidence="4" id="KW-0812">Transmembrane</keyword>
<dbReference type="Proteomes" id="UP000239800">
    <property type="component" value="Unassembled WGS sequence"/>
</dbReference>
<comment type="caution">
    <text evidence="10">The sequence shown here is derived from an EMBL/GenBank/DDBJ whole genome shotgun (WGS) entry which is preliminary data.</text>
</comment>
<dbReference type="InterPro" id="IPR012910">
    <property type="entry name" value="Plug_dom"/>
</dbReference>
<protein>
    <recommendedName>
        <fullName evidence="9">TonB-dependent receptor plug domain-containing protein</fullName>
    </recommendedName>
</protein>
<evidence type="ECO:0000256" key="4">
    <source>
        <dbReference type="ARBA" id="ARBA00022692"/>
    </source>
</evidence>
<dbReference type="PANTHER" id="PTHR30069">
    <property type="entry name" value="TONB-DEPENDENT OUTER MEMBRANE RECEPTOR"/>
    <property type="match status" value="1"/>
</dbReference>
<feature type="chain" id="PRO_5015485413" description="TonB-dependent receptor plug domain-containing protein" evidence="8">
    <location>
        <begin position="24"/>
        <end position="838"/>
    </location>
</feature>
<dbReference type="InterPro" id="IPR037066">
    <property type="entry name" value="Plug_dom_sf"/>
</dbReference>
<dbReference type="Gene3D" id="2.40.170.20">
    <property type="entry name" value="TonB-dependent receptor, beta-barrel domain"/>
    <property type="match status" value="1"/>
</dbReference>
<keyword evidence="3" id="KW-1134">Transmembrane beta strand</keyword>
<keyword evidence="5 8" id="KW-0732">Signal</keyword>
<accession>A0A2S7KQL1</accession>
<dbReference type="SUPFAM" id="SSF56935">
    <property type="entry name" value="Porins"/>
    <property type="match status" value="1"/>
</dbReference>
<keyword evidence="11" id="KW-1185">Reference proteome</keyword>
<evidence type="ECO:0000313" key="10">
    <source>
        <dbReference type="EMBL" id="PQB04905.1"/>
    </source>
</evidence>
<evidence type="ECO:0000256" key="8">
    <source>
        <dbReference type="SAM" id="SignalP"/>
    </source>
</evidence>
<dbReference type="AlphaFoldDB" id="A0A2S7KQL1"/>
<dbReference type="EMBL" id="MQUB01000001">
    <property type="protein sequence ID" value="PQB04905.1"/>
    <property type="molecule type" value="Genomic_DNA"/>
</dbReference>
<dbReference type="InterPro" id="IPR036942">
    <property type="entry name" value="Beta-barrel_TonB_sf"/>
</dbReference>
<evidence type="ECO:0000256" key="1">
    <source>
        <dbReference type="ARBA" id="ARBA00004571"/>
    </source>
</evidence>
<evidence type="ECO:0000256" key="7">
    <source>
        <dbReference type="ARBA" id="ARBA00023237"/>
    </source>
</evidence>
<feature type="signal peptide" evidence="8">
    <location>
        <begin position="1"/>
        <end position="23"/>
    </location>
</feature>
<gene>
    <name evidence="10" type="ORF">BST85_08390</name>
</gene>